<proteinExistence type="predicted"/>
<gene>
    <name evidence="1" type="ORF">TKK_001964</name>
</gene>
<protein>
    <submittedName>
        <fullName evidence="1">Uncharacterized protein</fullName>
    </submittedName>
</protein>
<dbReference type="EMBL" id="JBJJXI010000020">
    <property type="protein sequence ID" value="KAL3405585.1"/>
    <property type="molecule type" value="Genomic_DNA"/>
</dbReference>
<sequence length="89" mass="9551">MRRLDLRASLVQQPGADRLFLRVSSFFVSVVRVHSSSSTTASWLASASSLASPIELDATSRLSLDGGTNDVVLSSLSTLFARYAACMQL</sequence>
<reference evidence="1 2" key="1">
    <citation type="journal article" date="2024" name="bioRxiv">
        <title>A reference genome for Trichogramma kaykai: A tiny desert-dwelling parasitoid wasp with competing sex-ratio distorters.</title>
        <authorList>
            <person name="Culotta J."/>
            <person name="Lindsey A.R."/>
        </authorList>
    </citation>
    <scope>NUCLEOTIDE SEQUENCE [LARGE SCALE GENOMIC DNA]</scope>
    <source>
        <strain evidence="1 2">KSX58</strain>
    </source>
</reference>
<organism evidence="1 2">
    <name type="scientific">Trichogramma kaykai</name>
    <dbReference type="NCBI Taxonomy" id="54128"/>
    <lineage>
        <taxon>Eukaryota</taxon>
        <taxon>Metazoa</taxon>
        <taxon>Ecdysozoa</taxon>
        <taxon>Arthropoda</taxon>
        <taxon>Hexapoda</taxon>
        <taxon>Insecta</taxon>
        <taxon>Pterygota</taxon>
        <taxon>Neoptera</taxon>
        <taxon>Endopterygota</taxon>
        <taxon>Hymenoptera</taxon>
        <taxon>Apocrita</taxon>
        <taxon>Proctotrupomorpha</taxon>
        <taxon>Chalcidoidea</taxon>
        <taxon>Trichogrammatidae</taxon>
        <taxon>Trichogramma</taxon>
    </lineage>
</organism>
<dbReference type="AlphaFoldDB" id="A0ABD2XJV0"/>
<dbReference type="Proteomes" id="UP001627154">
    <property type="component" value="Unassembled WGS sequence"/>
</dbReference>
<name>A0ABD2XJV0_9HYME</name>
<accession>A0ABD2XJV0</accession>
<evidence type="ECO:0000313" key="1">
    <source>
        <dbReference type="EMBL" id="KAL3405585.1"/>
    </source>
</evidence>
<keyword evidence="2" id="KW-1185">Reference proteome</keyword>
<evidence type="ECO:0000313" key="2">
    <source>
        <dbReference type="Proteomes" id="UP001627154"/>
    </source>
</evidence>
<comment type="caution">
    <text evidence="1">The sequence shown here is derived from an EMBL/GenBank/DDBJ whole genome shotgun (WGS) entry which is preliminary data.</text>
</comment>